<name>A0A5B8UTB6_9SPHI</name>
<accession>A0A5B8UTB6</accession>
<keyword evidence="1" id="KW-1133">Transmembrane helix</keyword>
<protein>
    <submittedName>
        <fullName evidence="2">Cytochrome C oxidase subunit I</fullName>
    </submittedName>
</protein>
<feature type="transmembrane region" description="Helical" evidence="1">
    <location>
        <begin position="283"/>
        <end position="308"/>
    </location>
</feature>
<proteinExistence type="predicted"/>
<dbReference type="Gene3D" id="1.20.210.10">
    <property type="entry name" value="Cytochrome c oxidase-like, subunit I domain"/>
    <property type="match status" value="1"/>
</dbReference>
<feature type="transmembrane region" description="Helical" evidence="1">
    <location>
        <begin position="366"/>
        <end position="390"/>
    </location>
</feature>
<evidence type="ECO:0000313" key="2">
    <source>
        <dbReference type="EMBL" id="QEC62340.1"/>
    </source>
</evidence>
<feature type="transmembrane region" description="Helical" evidence="1">
    <location>
        <begin position="396"/>
        <end position="420"/>
    </location>
</feature>
<reference evidence="2 3" key="1">
    <citation type="journal article" date="2017" name="Curr. Microbiol.">
        <title>Mucilaginibacter ginsenosidivorans sp. nov., Isolated from Soil of Ginseng Field.</title>
        <authorList>
            <person name="Kim M.M."/>
            <person name="Siddiqi M.Z."/>
            <person name="Im W.T."/>
        </authorList>
    </citation>
    <scope>NUCLEOTIDE SEQUENCE [LARGE SCALE GENOMIC DNA]</scope>
    <source>
        <strain evidence="2 3">Gsoil 3017</strain>
    </source>
</reference>
<dbReference type="OrthoDB" id="5245199at2"/>
<feature type="transmembrane region" description="Helical" evidence="1">
    <location>
        <begin position="82"/>
        <end position="107"/>
    </location>
</feature>
<keyword evidence="1" id="KW-0812">Transmembrane</keyword>
<dbReference type="AlphaFoldDB" id="A0A5B8UTB6"/>
<keyword evidence="3" id="KW-1185">Reference proteome</keyword>
<evidence type="ECO:0000256" key="1">
    <source>
        <dbReference type="SAM" id="Phobius"/>
    </source>
</evidence>
<feature type="transmembrane region" description="Helical" evidence="1">
    <location>
        <begin position="221"/>
        <end position="243"/>
    </location>
</feature>
<feature type="transmembrane region" description="Helical" evidence="1">
    <location>
        <begin position="15"/>
        <end position="38"/>
    </location>
</feature>
<organism evidence="2 3">
    <name type="scientific">Mucilaginibacter ginsenosidivorans</name>
    <dbReference type="NCBI Taxonomy" id="398053"/>
    <lineage>
        <taxon>Bacteria</taxon>
        <taxon>Pseudomonadati</taxon>
        <taxon>Bacteroidota</taxon>
        <taxon>Sphingobacteriia</taxon>
        <taxon>Sphingobacteriales</taxon>
        <taxon>Sphingobacteriaceae</taxon>
        <taxon>Mucilaginibacter</taxon>
    </lineage>
</organism>
<evidence type="ECO:0000313" key="3">
    <source>
        <dbReference type="Proteomes" id="UP000321479"/>
    </source>
</evidence>
<feature type="transmembrane region" description="Helical" evidence="1">
    <location>
        <begin position="50"/>
        <end position="70"/>
    </location>
</feature>
<feature type="transmembrane region" description="Helical" evidence="1">
    <location>
        <begin position="320"/>
        <end position="345"/>
    </location>
</feature>
<feature type="transmembrane region" description="Helical" evidence="1">
    <location>
        <begin position="249"/>
        <end position="271"/>
    </location>
</feature>
<dbReference type="Proteomes" id="UP000321479">
    <property type="component" value="Chromosome"/>
</dbReference>
<dbReference type="KEGG" id="mgin:FRZ54_07000"/>
<feature type="transmembrane region" description="Helical" evidence="1">
    <location>
        <begin position="145"/>
        <end position="169"/>
    </location>
</feature>
<feature type="transmembrane region" description="Helical" evidence="1">
    <location>
        <begin position="113"/>
        <end position="133"/>
    </location>
</feature>
<dbReference type="EMBL" id="CP042436">
    <property type="protein sequence ID" value="QEC62340.1"/>
    <property type="molecule type" value="Genomic_DNA"/>
</dbReference>
<gene>
    <name evidence="2" type="ORF">FRZ54_07000</name>
</gene>
<feature type="transmembrane region" description="Helical" evidence="1">
    <location>
        <begin position="189"/>
        <end position="209"/>
    </location>
</feature>
<keyword evidence="1" id="KW-0472">Membrane</keyword>
<dbReference type="InterPro" id="IPR036927">
    <property type="entry name" value="Cyt_c_oxase-like_su1_sf"/>
</dbReference>
<dbReference type="RefSeq" id="WP_147030917.1">
    <property type="nucleotide sequence ID" value="NZ_CP042436.1"/>
</dbReference>
<sequence>MIVSAALTKTTSYKVIIPFYAFSALSFLTAAALLFRFAGEFTGHYFQPHILAITHTMALGWGTMMILGASHQLVPVMVEGKLYSNFLAGLSFVLAAAGIPLLVYAFYTFSMQWPAQYGAILVNAAILSFLANLTGSLLGSKSKNVHAIFVYTATLWLFAATLMGLLLIYNFTLPIFSKDSLHFLSLHAHLGIAGWFLLMVMGVGSRLIPMFMISKYTHEKLLWTIYGLVNGGLLSFAFIFIYVGSSALLFIPVIAVAAAIALFAVFIYQAYSKRIRRKVDNQVRISLFSILLMAIPVGFLVIFAAMLILNRVDTSLVLAYGFSIFFGWITAIIFGMTFKTLPFIVWNKVYHQRAGLGKTPNPKDLFAAKVFNVMGTAYLLGFVLFIAGILTSSHVLLQYASFGILLAALLYNWNVFSVIFHTPPKK</sequence>